<organism evidence="5 6">
    <name type="scientific">Nocardia tengchongensis</name>
    <dbReference type="NCBI Taxonomy" id="2055889"/>
    <lineage>
        <taxon>Bacteria</taxon>
        <taxon>Bacillati</taxon>
        <taxon>Actinomycetota</taxon>
        <taxon>Actinomycetes</taxon>
        <taxon>Mycobacteriales</taxon>
        <taxon>Nocardiaceae</taxon>
        <taxon>Nocardia</taxon>
    </lineage>
</organism>
<sequence length="307" mass="31960">MAEQEFDEPHRLVSAGVVVGVDGSPGSEIAVRWAAALAASRGRGLQLIHGLDLARTVAVAGPYAVVTPDAIAALRAKGQTTLRSARDLVLARYPDLPVTGYLVNDSAAGALTELSERAYAVVLGATGNTGTLGHLGSTLLAVTSHATGNVIVVRSDPEADDTVHDSGPVVVGVDCGPVSEPAIAAAFAEASERGADLVAVHVWSDWRAGMFAGADLTPSLDDIEAVEESVLAERLAGWQEKFPDVKVIRRVYVTSPAAQLQQWSQRAQLVVIGNRGRGGFLGLLLGSTAHSLVQHAHSPVMVVHAQQ</sequence>
<dbReference type="InterPro" id="IPR006015">
    <property type="entry name" value="Universal_stress_UspA"/>
</dbReference>
<evidence type="ECO:0000313" key="5">
    <source>
        <dbReference type="EMBL" id="QVI19890.1"/>
    </source>
</evidence>
<keyword evidence="2" id="KW-0547">Nucleotide-binding</keyword>
<dbReference type="Gene3D" id="3.40.50.620">
    <property type="entry name" value="HUPs"/>
    <property type="match status" value="2"/>
</dbReference>
<accession>A0ABX8CN01</accession>
<feature type="domain" description="UspA" evidence="4">
    <location>
        <begin position="17"/>
        <end position="154"/>
    </location>
</feature>
<reference evidence="5 6" key="1">
    <citation type="submission" date="2021-04" db="EMBL/GenBank/DDBJ databases">
        <title>Nocardia tengchongensis.</title>
        <authorList>
            <person name="Zhuang k."/>
            <person name="Ran Y."/>
            <person name="Li W."/>
        </authorList>
    </citation>
    <scope>NUCLEOTIDE SEQUENCE [LARGE SCALE GENOMIC DNA]</scope>
    <source>
        <strain evidence="5 6">CFH S0057</strain>
    </source>
</reference>
<evidence type="ECO:0000313" key="6">
    <source>
        <dbReference type="Proteomes" id="UP000683310"/>
    </source>
</evidence>
<proteinExistence type="inferred from homology"/>
<gene>
    <name evidence="5" type="ORF">KHQ06_26780</name>
</gene>
<dbReference type="RefSeq" id="WP_213555920.1">
    <property type="nucleotide sequence ID" value="NZ_JBHZDI010000091.1"/>
</dbReference>
<dbReference type="EMBL" id="CP074371">
    <property type="protein sequence ID" value="QVI19890.1"/>
    <property type="molecule type" value="Genomic_DNA"/>
</dbReference>
<evidence type="ECO:0000259" key="4">
    <source>
        <dbReference type="Pfam" id="PF00582"/>
    </source>
</evidence>
<dbReference type="PANTHER" id="PTHR46268">
    <property type="entry name" value="STRESS RESPONSE PROTEIN NHAX"/>
    <property type="match status" value="1"/>
</dbReference>
<evidence type="ECO:0000256" key="1">
    <source>
        <dbReference type="ARBA" id="ARBA00008791"/>
    </source>
</evidence>
<dbReference type="SUPFAM" id="SSF52402">
    <property type="entry name" value="Adenine nucleotide alpha hydrolases-like"/>
    <property type="match status" value="2"/>
</dbReference>
<keyword evidence="3" id="KW-0067">ATP-binding</keyword>
<feature type="domain" description="UspA" evidence="4">
    <location>
        <begin position="168"/>
        <end position="304"/>
    </location>
</feature>
<comment type="similarity">
    <text evidence="1">Belongs to the universal stress protein A family.</text>
</comment>
<name>A0ABX8CN01_9NOCA</name>
<evidence type="ECO:0000256" key="2">
    <source>
        <dbReference type="ARBA" id="ARBA00022741"/>
    </source>
</evidence>
<keyword evidence="6" id="KW-1185">Reference proteome</keyword>
<dbReference type="Pfam" id="PF00582">
    <property type="entry name" value="Usp"/>
    <property type="match status" value="2"/>
</dbReference>
<dbReference type="Proteomes" id="UP000683310">
    <property type="component" value="Chromosome"/>
</dbReference>
<dbReference type="PANTHER" id="PTHR46268:SF27">
    <property type="entry name" value="UNIVERSAL STRESS PROTEIN RV2623"/>
    <property type="match status" value="1"/>
</dbReference>
<protein>
    <submittedName>
        <fullName evidence="5">Universal stress protein</fullName>
    </submittedName>
</protein>
<dbReference type="PRINTS" id="PR01438">
    <property type="entry name" value="UNVRSLSTRESS"/>
</dbReference>
<dbReference type="InterPro" id="IPR014729">
    <property type="entry name" value="Rossmann-like_a/b/a_fold"/>
</dbReference>
<evidence type="ECO:0000256" key="3">
    <source>
        <dbReference type="ARBA" id="ARBA00022840"/>
    </source>
</evidence>
<dbReference type="InterPro" id="IPR006016">
    <property type="entry name" value="UspA"/>
</dbReference>